<protein>
    <recommendedName>
        <fullName evidence="16 18">Dihydroxyacetone phosphate acyltransferase</fullName>
        <shortName evidence="18">DAP-AT</shortName>
        <shortName evidence="18">DHAP-AT</shortName>
        <ecNumber evidence="15 18">2.3.1.42</ecNumber>
    </recommendedName>
</protein>
<dbReference type="UniPathway" id="UPA00940"/>
<proteinExistence type="inferred from homology"/>
<keyword evidence="21" id="KW-1185">Reference proteome</keyword>
<dbReference type="GO" id="GO:0019432">
    <property type="term" value="P:triglyceride biosynthetic process"/>
    <property type="evidence" value="ECO:0007669"/>
    <property type="project" value="TreeGrafter"/>
</dbReference>
<dbReference type="GO" id="GO:0021587">
    <property type="term" value="P:cerebellum morphogenesis"/>
    <property type="evidence" value="ECO:0007669"/>
    <property type="project" value="Ensembl"/>
</dbReference>
<evidence type="ECO:0000256" key="8">
    <source>
        <dbReference type="ARBA" id="ARBA00023315"/>
    </source>
</evidence>
<comment type="subcellular location">
    <subcellularLocation>
        <location evidence="13 18">Peroxisome membrane</location>
        <topology evidence="13 18">Peripheral membrane protein</topology>
        <orientation evidence="13 18">Matrix side</orientation>
    </subcellularLocation>
</comment>
<comment type="function">
    <text evidence="12">Dihydroxyacetonephosphate acyltransferase catalyzing the first step in the biosynthesis of plasmalogens, a subset of phospholipids that differ from other glycerolipids by having an alkyl chain attached through a vinyl ether linkage at the sn-1 position of the glycerol backbone, and which unique physical properties have an impact on various aspects of cell signaling and membrane biology.</text>
</comment>
<evidence type="ECO:0000256" key="12">
    <source>
        <dbReference type="ARBA" id="ARBA00043888"/>
    </source>
</evidence>
<dbReference type="InterPro" id="IPR022284">
    <property type="entry name" value="GPAT/DHAPAT"/>
</dbReference>
<dbReference type="CTD" id="8443"/>
<evidence type="ECO:0000256" key="5">
    <source>
        <dbReference type="ARBA" id="ARBA00022990"/>
    </source>
</evidence>
<evidence type="ECO:0000256" key="16">
    <source>
        <dbReference type="ARBA" id="ARBA00044178"/>
    </source>
</evidence>
<dbReference type="GO" id="GO:0016287">
    <property type="term" value="F:glycerone-phosphate O-acyltransferase activity"/>
    <property type="evidence" value="ECO:0007669"/>
    <property type="project" value="UniProtKB-UniRule"/>
</dbReference>
<name>A0A8B8VGA6_BALMU</name>
<dbReference type="OMA" id="RFNLEWY"/>
<dbReference type="CDD" id="cd07993">
    <property type="entry name" value="LPLAT_DHAPAT-like"/>
    <property type="match status" value="1"/>
</dbReference>
<evidence type="ECO:0000256" key="13">
    <source>
        <dbReference type="ARBA" id="ARBA00043943"/>
    </source>
</evidence>
<dbReference type="GO" id="GO:0004366">
    <property type="term" value="F:glycerol-3-phosphate O-acyltransferase activity"/>
    <property type="evidence" value="ECO:0007669"/>
    <property type="project" value="TreeGrafter"/>
</dbReference>
<dbReference type="InterPro" id="IPR045520">
    <property type="entry name" value="GPAT/DHAPAT_C"/>
</dbReference>
<evidence type="ECO:0000256" key="18">
    <source>
        <dbReference type="PIRNR" id="PIRNR000437"/>
    </source>
</evidence>
<keyword evidence="4 18" id="KW-0808">Transferase</keyword>
<evidence type="ECO:0000256" key="2">
    <source>
        <dbReference type="ARBA" id="ARBA00007937"/>
    </source>
</evidence>
<dbReference type="GO" id="GO:0006650">
    <property type="term" value="P:glycerophospholipid metabolic process"/>
    <property type="evidence" value="ECO:0007669"/>
    <property type="project" value="UniProtKB-UniRule"/>
</dbReference>
<dbReference type="GeneID" id="118882362"/>
<evidence type="ECO:0000256" key="15">
    <source>
        <dbReference type="ARBA" id="ARBA00044061"/>
    </source>
</evidence>
<dbReference type="GO" id="GO:0008611">
    <property type="term" value="P:ether lipid biosynthetic process"/>
    <property type="evidence" value="ECO:0007669"/>
    <property type="project" value="Ensembl"/>
</dbReference>
<dbReference type="SMART" id="SM00563">
    <property type="entry name" value="PlsC"/>
    <property type="match status" value="1"/>
</dbReference>
<reference evidence="22" key="2">
    <citation type="submission" date="2025-04" db="UniProtKB">
        <authorList>
            <consortium name="RefSeq"/>
        </authorList>
    </citation>
    <scope>IDENTIFICATION</scope>
    <source>
        <tissue evidence="22">Epidermis and Blubber</tissue>
    </source>
</reference>
<evidence type="ECO:0000256" key="17">
    <source>
        <dbReference type="ARBA" id="ARBA00049095"/>
    </source>
</evidence>
<dbReference type="GO" id="GO:0030054">
    <property type="term" value="C:cell junction"/>
    <property type="evidence" value="ECO:0007669"/>
    <property type="project" value="Ensembl"/>
</dbReference>
<dbReference type="PIRSF" id="PIRSF000437">
    <property type="entry name" value="GPAT_DHAPAT"/>
    <property type="match status" value="1"/>
</dbReference>
<keyword evidence="6 18" id="KW-0472">Membrane</keyword>
<evidence type="ECO:0000256" key="4">
    <source>
        <dbReference type="ARBA" id="ARBA00022679"/>
    </source>
</evidence>
<evidence type="ECO:0000313" key="21">
    <source>
        <dbReference type="Proteomes" id="UP000694857"/>
    </source>
</evidence>
<dbReference type="Proteomes" id="UP000694857">
    <property type="component" value="Chromosome 16"/>
</dbReference>
<feature type="domain" description="Phospholipid/glycerol acyltransferase" evidence="19">
    <location>
        <begin position="156"/>
        <end position="285"/>
    </location>
</feature>
<comment type="catalytic activity">
    <reaction evidence="11">
        <text>dihydroxyacetone phosphate + hexadecanoyl-CoA = 1-hexadecanoylglycerone 3-phosphate + CoA</text>
        <dbReference type="Rhea" id="RHEA:40715"/>
        <dbReference type="ChEBI" id="CHEBI:57287"/>
        <dbReference type="ChEBI" id="CHEBI:57379"/>
        <dbReference type="ChEBI" id="CHEBI:57642"/>
        <dbReference type="ChEBI" id="CHEBI:58303"/>
    </reaction>
    <physiologicalReaction direction="left-to-right" evidence="11">
        <dbReference type="Rhea" id="RHEA:40716"/>
    </physiologicalReaction>
</comment>
<dbReference type="KEGG" id="bmus:118882362"/>
<evidence type="ECO:0000256" key="10">
    <source>
        <dbReference type="ARBA" id="ARBA00037925"/>
    </source>
</evidence>
<reference evidence="20" key="1">
    <citation type="submission" date="2023-09" db="UniProtKB">
        <authorList>
            <consortium name="Ensembl"/>
        </authorList>
    </citation>
    <scope>IDENTIFICATION</scope>
</reference>
<evidence type="ECO:0000313" key="20">
    <source>
        <dbReference type="Ensembl" id="ENSBMSP00010018767.1"/>
    </source>
</evidence>
<evidence type="ECO:0000256" key="14">
    <source>
        <dbReference type="ARBA" id="ARBA00044003"/>
    </source>
</evidence>
<dbReference type="PANTHER" id="PTHR12563">
    <property type="entry name" value="GLYCEROL-3-PHOSPHATE ACYLTRANSFERASE"/>
    <property type="match status" value="1"/>
</dbReference>
<comment type="pathway">
    <text evidence="1">Lipid metabolism.</text>
</comment>
<gene>
    <name evidence="20 22" type="primary">GNPAT</name>
</gene>
<keyword evidence="7 18" id="KW-0576">Peroxisome</keyword>
<dbReference type="GO" id="GO:0006631">
    <property type="term" value="P:fatty acid metabolic process"/>
    <property type="evidence" value="ECO:0007669"/>
    <property type="project" value="TreeGrafter"/>
</dbReference>
<comment type="pathway">
    <text evidence="10 18">Membrane lipid metabolism; glycerophospholipid metabolism.</text>
</comment>
<dbReference type="OrthoDB" id="10255570at2759"/>
<comment type="subunit">
    <text evidence="14">Part of a heterotrimeric complex composed of GNPAT, AGPS and a modified form of GNPAT.</text>
</comment>
<dbReference type="InterPro" id="IPR028353">
    <property type="entry name" value="DHAPAT"/>
</dbReference>
<evidence type="ECO:0000256" key="7">
    <source>
        <dbReference type="ARBA" id="ARBA00023140"/>
    </source>
</evidence>
<dbReference type="InterPro" id="IPR041728">
    <property type="entry name" value="GPAT/DHAPAT_LPLAT"/>
</dbReference>
<evidence type="ECO:0000256" key="1">
    <source>
        <dbReference type="ARBA" id="ARBA00005189"/>
    </source>
</evidence>
<organism evidence="21 22">
    <name type="scientific">Balaenoptera musculus</name>
    <name type="common">Blue whale</name>
    <dbReference type="NCBI Taxonomy" id="9771"/>
    <lineage>
        <taxon>Eukaryota</taxon>
        <taxon>Metazoa</taxon>
        <taxon>Chordata</taxon>
        <taxon>Craniata</taxon>
        <taxon>Vertebrata</taxon>
        <taxon>Euteleostomi</taxon>
        <taxon>Mammalia</taxon>
        <taxon>Eutheria</taxon>
        <taxon>Laurasiatheria</taxon>
        <taxon>Artiodactyla</taxon>
        <taxon>Whippomorpha</taxon>
        <taxon>Cetacea</taxon>
        <taxon>Mysticeti</taxon>
        <taxon>Balaenopteridae</taxon>
        <taxon>Balaenoptera</taxon>
    </lineage>
</organism>
<dbReference type="Pfam" id="PF19277">
    <property type="entry name" value="GPAT_C"/>
    <property type="match status" value="1"/>
</dbReference>
<keyword evidence="5" id="KW-0007">Acetylation</keyword>
<dbReference type="EC" id="2.3.1.42" evidence="15 18"/>
<dbReference type="GeneTree" id="ENSGT00520000055570"/>
<accession>A0A8B8VGA6</accession>
<evidence type="ECO:0000256" key="11">
    <source>
        <dbReference type="ARBA" id="ARBA00043732"/>
    </source>
</evidence>
<keyword evidence="3" id="KW-0597">Phosphoprotein</keyword>
<dbReference type="RefSeq" id="XP_036683860.1">
    <property type="nucleotide sequence ID" value="XM_036827965.1"/>
</dbReference>
<dbReference type="Pfam" id="PF01553">
    <property type="entry name" value="Acyltransferase"/>
    <property type="match status" value="1"/>
</dbReference>
<dbReference type="GO" id="GO:0007416">
    <property type="term" value="P:synapse assembly"/>
    <property type="evidence" value="ECO:0007669"/>
    <property type="project" value="Ensembl"/>
</dbReference>
<evidence type="ECO:0000256" key="9">
    <source>
        <dbReference type="ARBA" id="ARBA00025707"/>
    </source>
</evidence>
<evidence type="ECO:0000256" key="6">
    <source>
        <dbReference type="ARBA" id="ARBA00023136"/>
    </source>
</evidence>
<sequence>MDSSRSSSSCFSVGSTSPGAVVLLYSKELKKWDEFEDVLEERRHVSDLKFAMKCYTPLVYKGITPCKPSEIKCNVLNSEEIHYVIKQLSRESLQSAEVLREEACEILDEMNHKLRLGAIRFCAFALSKVFKQIFSKVCVNEEGIQKLQRAIQEHPVVLLPSHRSYIDFLMLSFLLYNYDLPVPVIAAGMDFLGMKMVGELLRMSGAFFMRRTFGGNKLYWAVFSQYVKTMLRNGYAPVEFFLEGTRSRSAKTLTPKFGLLNIVMEPFFKREVFDTYLVPISISYDRILEETLYAYELLGVPKPKESTTGLLKARKILSEKFGNIHVYFGDPVSLRSLAAGRMHQSPYNLVPRYIPQKQSEDMHAFVTEVAYRMQLLQIQNLVLSPWPLIVAVLLQNRPSMDFDALLEKTLWLKGLAQAFGGFLTWPDGELAEEVVQSSLLLHSNVVSLTKDRVTLKVDSGDAEVVDGLVFQHVTLLMCSAYRNQLLNTFVRPSLVAVALQMTPGFRKEDVYSCFRFLCNVFSDEFIFLPGNALKDFEEGCYLLCKSEAAQVTTRDILVTEKGNTVLEFLIGLFKPFVESYQIICKYLLNEEEDYFTEKQYLVKVRKFTGQLLDQGASQCYDVLSSDVQKNALAAFVRLGVVQKKKVNNDYIFTVNEPATTKLEEMLGGKTPVGKPATAKL</sequence>
<comment type="pathway">
    <text evidence="9">Phospholipid metabolism.</text>
</comment>
<evidence type="ECO:0000259" key="19">
    <source>
        <dbReference type="SMART" id="SM00563"/>
    </source>
</evidence>
<keyword evidence="8 18" id="KW-0012">Acyltransferase</keyword>
<evidence type="ECO:0000313" key="22">
    <source>
        <dbReference type="RefSeq" id="XP_036683860.1"/>
    </source>
</evidence>
<comment type="similarity">
    <text evidence="2 18">Belongs to the GPAT/DAPAT family.</text>
</comment>
<dbReference type="AlphaFoldDB" id="A0A8B8VGA6"/>
<dbReference type="InterPro" id="IPR002123">
    <property type="entry name" value="Plipid/glycerol_acylTrfase"/>
</dbReference>
<dbReference type="PANTHER" id="PTHR12563:SF17">
    <property type="entry name" value="DIHYDROXYACETONE PHOSPHATE ACYLTRANSFERASE"/>
    <property type="match status" value="1"/>
</dbReference>
<dbReference type="GO" id="GO:0031966">
    <property type="term" value="C:mitochondrial membrane"/>
    <property type="evidence" value="ECO:0007669"/>
    <property type="project" value="TreeGrafter"/>
</dbReference>
<dbReference type="PIRSF" id="PIRSF500063">
    <property type="entry name" value="DHAPAT"/>
    <property type="match status" value="1"/>
</dbReference>
<dbReference type="GO" id="GO:0061024">
    <property type="term" value="P:membrane organization"/>
    <property type="evidence" value="ECO:0007669"/>
    <property type="project" value="Ensembl"/>
</dbReference>
<dbReference type="SUPFAM" id="SSF69593">
    <property type="entry name" value="Glycerol-3-phosphate (1)-acyltransferase"/>
    <property type="match status" value="1"/>
</dbReference>
<evidence type="ECO:0000256" key="3">
    <source>
        <dbReference type="ARBA" id="ARBA00022553"/>
    </source>
</evidence>
<dbReference type="GO" id="GO:0008654">
    <property type="term" value="P:phospholipid biosynthetic process"/>
    <property type="evidence" value="ECO:0007669"/>
    <property type="project" value="TreeGrafter"/>
</dbReference>
<dbReference type="GO" id="GO:0005778">
    <property type="term" value="C:peroxisomal membrane"/>
    <property type="evidence" value="ECO:0007669"/>
    <property type="project" value="UniProtKB-SubCell"/>
</dbReference>
<dbReference type="Ensembl" id="ENSBMST00010020735.1">
    <property type="protein sequence ID" value="ENSBMSP00010018767.1"/>
    <property type="gene ID" value="ENSBMSG00010013626.1"/>
</dbReference>
<comment type="catalytic activity">
    <reaction evidence="17">
        <text>dihydroxyacetone phosphate + an acyl-CoA = a 1-acylglycerone 3-phosphate + CoA</text>
        <dbReference type="Rhea" id="RHEA:17657"/>
        <dbReference type="ChEBI" id="CHEBI:57287"/>
        <dbReference type="ChEBI" id="CHEBI:57534"/>
        <dbReference type="ChEBI" id="CHEBI:57642"/>
        <dbReference type="ChEBI" id="CHEBI:58342"/>
        <dbReference type="EC" id="2.3.1.42"/>
    </reaction>
    <physiologicalReaction direction="left-to-right" evidence="17">
        <dbReference type="Rhea" id="RHEA:17658"/>
    </physiologicalReaction>
</comment>
<dbReference type="GO" id="GO:0030913">
    <property type="term" value="P:paranodal junction assembly"/>
    <property type="evidence" value="ECO:0007669"/>
    <property type="project" value="Ensembl"/>
</dbReference>